<dbReference type="Proteomes" id="UP000008068">
    <property type="component" value="Unassembled WGS sequence"/>
</dbReference>
<evidence type="ECO:0000256" key="1">
    <source>
        <dbReference type="SAM" id="MobiDB-lite"/>
    </source>
</evidence>
<feature type="region of interest" description="Disordered" evidence="1">
    <location>
        <begin position="69"/>
        <end position="134"/>
    </location>
</feature>
<dbReference type="HOGENOM" id="CLU_1898047_0_0_1"/>
<dbReference type="InParanoid" id="G0MCH0"/>
<dbReference type="eggNOG" id="ENOG502R7XE">
    <property type="taxonomic scope" value="Eukaryota"/>
</dbReference>
<gene>
    <name evidence="2" type="ORF">CAEBREN_24217</name>
</gene>
<feature type="compositionally biased region" description="Basic and acidic residues" evidence="1">
    <location>
        <begin position="69"/>
        <end position="92"/>
    </location>
</feature>
<protein>
    <submittedName>
        <fullName evidence="2">Uncharacterized protein</fullName>
    </submittedName>
</protein>
<organism evidence="3">
    <name type="scientific">Caenorhabditis brenneri</name>
    <name type="common">Nematode worm</name>
    <dbReference type="NCBI Taxonomy" id="135651"/>
    <lineage>
        <taxon>Eukaryota</taxon>
        <taxon>Metazoa</taxon>
        <taxon>Ecdysozoa</taxon>
        <taxon>Nematoda</taxon>
        <taxon>Chromadorea</taxon>
        <taxon>Rhabditida</taxon>
        <taxon>Rhabditina</taxon>
        <taxon>Rhabditomorpha</taxon>
        <taxon>Rhabditoidea</taxon>
        <taxon>Rhabditidae</taxon>
        <taxon>Peloderinae</taxon>
        <taxon>Caenorhabditis</taxon>
    </lineage>
</organism>
<proteinExistence type="predicted"/>
<name>G0MCH0_CAEBE</name>
<sequence length="134" mass="15681">MPMDTTIEETDNPAVHERVTRLAATDMIFDPRKVSYMGNVDNEKDPEEEKQFEKELNAACEKHEARFKDIRKLEERNPNYRRPKSTESEKSHAPVPPDQRIKMRPDQCVLFETKDLMTEEDEDLVNDDNTNKAS</sequence>
<evidence type="ECO:0000313" key="3">
    <source>
        <dbReference type="Proteomes" id="UP000008068"/>
    </source>
</evidence>
<reference evidence="3" key="1">
    <citation type="submission" date="2011-07" db="EMBL/GenBank/DDBJ databases">
        <authorList>
            <consortium name="Caenorhabditis brenneri Sequencing and Analysis Consortium"/>
            <person name="Wilson R.K."/>
        </authorList>
    </citation>
    <scope>NUCLEOTIDE SEQUENCE [LARGE SCALE GENOMIC DNA]</scope>
    <source>
        <strain evidence="3">PB2801</strain>
    </source>
</reference>
<accession>G0MCH0</accession>
<dbReference type="EMBL" id="GL379789">
    <property type="protein sequence ID" value="EGT45850.1"/>
    <property type="molecule type" value="Genomic_DNA"/>
</dbReference>
<keyword evidence="3" id="KW-1185">Reference proteome</keyword>
<dbReference type="OrthoDB" id="5851615at2759"/>
<dbReference type="AlphaFoldDB" id="G0MCH0"/>
<evidence type="ECO:0000313" key="2">
    <source>
        <dbReference type="EMBL" id="EGT45850.1"/>
    </source>
</evidence>